<feature type="chain" id="PRO_5038296491" evidence="1">
    <location>
        <begin position="17"/>
        <end position="84"/>
    </location>
</feature>
<name>A0A1S2M7M4_9BACI</name>
<organism evidence="2 4">
    <name type="scientific">Anaerobacillus isosaccharinicus</name>
    <dbReference type="NCBI Taxonomy" id="1532552"/>
    <lineage>
        <taxon>Bacteria</taxon>
        <taxon>Bacillati</taxon>
        <taxon>Bacillota</taxon>
        <taxon>Bacilli</taxon>
        <taxon>Bacillales</taxon>
        <taxon>Bacillaceae</taxon>
        <taxon>Anaerobacillus</taxon>
    </lineage>
</organism>
<dbReference type="KEGG" id="aia:AWH56_002765"/>
<dbReference type="PROSITE" id="PS51257">
    <property type="entry name" value="PROKAR_LIPOPROTEIN"/>
    <property type="match status" value="1"/>
</dbReference>
<protein>
    <submittedName>
        <fullName evidence="2">Uncharacterized protein</fullName>
    </submittedName>
</protein>
<evidence type="ECO:0000313" key="4">
    <source>
        <dbReference type="Proteomes" id="UP000180175"/>
    </source>
</evidence>
<reference evidence="3 4" key="3">
    <citation type="journal article" date="2019" name="Int. J. Syst. Evol. Microbiol.">
        <title>Anaerobacillus isosaccharinicus sp. nov., an alkaliphilic bacterium which degrades isosaccharinic acid.</title>
        <authorList>
            <person name="Bassil N.M."/>
            <person name="Lloyd J.R."/>
        </authorList>
    </citation>
    <scope>NUCLEOTIDE SEQUENCE [LARGE SCALE GENOMIC DNA]</scope>
    <source>
        <strain evidence="3 4">NB2006</strain>
    </source>
</reference>
<dbReference type="OrthoDB" id="2967946at2"/>
<evidence type="ECO:0000256" key="1">
    <source>
        <dbReference type="SAM" id="SignalP"/>
    </source>
</evidence>
<keyword evidence="4" id="KW-1185">Reference proteome</keyword>
<reference evidence="2 4" key="1">
    <citation type="submission" date="2016-10" db="EMBL/GenBank/DDBJ databases">
        <title>Draft genome sequences of four alkaliphilic bacteria belonging to the Anaerobacillus genus.</title>
        <authorList>
            <person name="Bassil N.M."/>
            <person name="Lloyd J.R."/>
        </authorList>
    </citation>
    <scope>NUCLEOTIDE SEQUENCE [LARGE SCALE GENOMIC DNA]</scope>
    <source>
        <strain evidence="2 4">NB2006</strain>
    </source>
</reference>
<evidence type="ECO:0000313" key="2">
    <source>
        <dbReference type="EMBL" id="OIJ20483.1"/>
    </source>
</evidence>
<gene>
    <name evidence="3" type="ORF">AWH56_002765</name>
    <name evidence="2" type="ORF">AWH56_08180</name>
</gene>
<feature type="signal peptide" evidence="1">
    <location>
        <begin position="1"/>
        <end position="16"/>
    </location>
</feature>
<dbReference type="EMBL" id="LQXD01000071">
    <property type="protein sequence ID" value="OIJ20483.1"/>
    <property type="molecule type" value="Genomic_DNA"/>
</dbReference>
<reference evidence="3" key="4">
    <citation type="submission" date="2020-10" db="EMBL/GenBank/DDBJ databases">
        <authorList>
            <person name="Bassil N.M."/>
            <person name="Lloyd J.R."/>
        </authorList>
    </citation>
    <scope>NUCLEOTIDE SEQUENCE</scope>
    <source>
        <strain evidence="3">NB2006</strain>
    </source>
</reference>
<accession>A0A1S2M7M4</accession>
<dbReference type="Proteomes" id="UP000180175">
    <property type="component" value="Chromosome"/>
</dbReference>
<keyword evidence="1" id="KW-0732">Signal</keyword>
<dbReference type="EMBL" id="CP063356">
    <property type="protein sequence ID" value="QOY36615.1"/>
    <property type="molecule type" value="Genomic_DNA"/>
</dbReference>
<sequence length="84" mass="9574">MRYFSLLLFSIFLVTAGIGCSSDKGSEEEVKKLNQSINEEMGTEVFLPQFDDLELSFEYVSYISGGKARSVDVQYSKSVWRKML</sequence>
<evidence type="ECO:0000313" key="3">
    <source>
        <dbReference type="EMBL" id="QOY36615.1"/>
    </source>
</evidence>
<proteinExistence type="predicted"/>
<dbReference type="RefSeq" id="WP_071316678.1">
    <property type="nucleotide sequence ID" value="NZ_CP063356.2"/>
</dbReference>
<reference evidence="3 4" key="2">
    <citation type="journal article" date="2017" name="Genome Announc.">
        <title>Draft Genome Sequences of Four Alkaliphilic Bacteria Belonging to the Anaerobacillus Genus.</title>
        <authorList>
            <person name="Bassil N.M."/>
            <person name="Lloyd J.R."/>
        </authorList>
    </citation>
    <scope>NUCLEOTIDE SEQUENCE [LARGE SCALE GENOMIC DNA]</scope>
    <source>
        <strain evidence="3 4">NB2006</strain>
    </source>
</reference>
<dbReference type="AlphaFoldDB" id="A0A1S2M7M4"/>